<name>A0A0C2NJQ2_THEKT</name>
<protein>
    <submittedName>
        <fullName evidence="1">Uncharacterized protein</fullName>
    </submittedName>
</protein>
<gene>
    <name evidence="1" type="ORF">RF11_07185</name>
</gene>
<evidence type="ECO:0000313" key="2">
    <source>
        <dbReference type="Proteomes" id="UP000031668"/>
    </source>
</evidence>
<dbReference type="EMBL" id="JWZT01000486">
    <property type="protein sequence ID" value="KII74252.1"/>
    <property type="molecule type" value="Genomic_DNA"/>
</dbReference>
<comment type="caution">
    <text evidence="1">The sequence shown here is derived from an EMBL/GenBank/DDBJ whole genome shotgun (WGS) entry which is preliminary data.</text>
</comment>
<accession>A0A0C2NJQ2</accession>
<keyword evidence="2" id="KW-1185">Reference proteome</keyword>
<dbReference type="AlphaFoldDB" id="A0A0C2NJQ2"/>
<organism evidence="1 2">
    <name type="scientific">Thelohanellus kitauei</name>
    <name type="common">Myxosporean</name>
    <dbReference type="NCBI Taxonomy" id="669202"/>
    <lineage>
        <taxon>Eukaryota</taxon>
        <taxon>Metazoa</taxon>
        <taxon>Cnidaria</taxon>
        <taxon>Myxozoa</taxon>
        <taxon>Myxosporea</taxon>
        <taxon>Bivalvulida</taxon>
        <taxon>Platysporina</taxon>
        <taxon>Myxobolidae</taxon>
        <taxon>Thelohanellus</taxon>
    </lineage>
</organism>
<proteinExistence type="predicted"/>
<sequence length="245" mass="28561">MSQEYNENTKMWIKTKMLERCCLHGSHDWVNNKTSSQIRSKQHSNIFLPKHDSHFAINGSANRIDKQVKLQKSPTALDPSTIKTSSNSLCIRLYNSNDELGSRFLNRPSRTIIENGEVDPSYVLESEERLENGVFQLESVFVEMLCNFDGKSRNPEKFEKRDDRFSVHYNLRDQHSYKIVSNKDQHHYININSLSLSQGFQLCFEDGQSHPEWTKDSSTILLHKEYTKYLCGSLQNVKILFFDET</sequence>
<reference evidence="1 2" key="1">
    <citation type="journal article" date="2014" name="Genome Biol. Evol.">
        <title>The genome of the myxosporean Thelohanellus kitauei shows adaptations to nutrient acquisition within its fish host.</title>
        <authorList>
            <person name="Yang Y."/>
            <person name="Xiong J."/>
            <person name="Zhou Z."/>
            <person name="Huo F."/>
            <person name="Miao W."/>
            <person name="Ran C."/>
            <person name="Liu Y."/>
            <person name="Zhang J."/>
            <person name="Feng J."/>
            <person name="Wang M."/>
            <person name="Wang M."/>
            <person name="Wang L."/>
            <person name="Yao B."/>
        </authorList>
    </citation>
    <scope>NUCLEOTIDE SEQUENCE [LARGE SCALE GENOMIC DNA]</scope>
    <source>
        <strain evidence="1">Wuqing</strain>
    </source>
</reference>
<evidence type="ECO:0000313" key="1">
    <source>
        <dbReference type="EMBL" id="KII74252.1"/>
    </source>
</evidence>
<dbReference type="Proteomes" id="UP000031668">
    <property type="component" value="Unassembled WGS sequence"/>
</dbReference>